<evidence type="ECO:0000256" key="1">
    <source>
        <dbReference type="ARBA" id="ARBA00004651"/>
    </source>
</evidence>
<organism evidence="10 11">
    <name type="scientific">Streptomyces natalensis ATCC 27448</name>
    <dbReference type="NCBI Taxonomy" id="1240678"/>
    <lineage>
        <taxon>Bacteria</taxon>
        <taxon>Bacillati</taxon>
        <taxon>Actinomycetota</taxon>
        <taxon>Actinomycetes</taxon>
        <taxon>Kitasatosporales</taxon>
        <taxon>Streptomycetaceae</taxon>
        <taxon>Streptomyces</taxon>
    </lineage>
</organism>
<feature type="compositionally biased region" description="Low complexity" evidence="7">
    <location>
        <begin position="1"/>
        <end position="19"/>
    </location>
</feature>
<name>A0A0D7CSE2_9ACTN</name>
<dbReference type="EMBL" id="JRKI01000003">
    <property type="protein sequence ID" value="KIZ19174.1"/>
    <property type="molecule type" value="Genomic_DNA"/>
</dbReference>
<feature type="transmembrane region" description="Helical" evidence="8">
    <location>
        <begin position="276"/>
        <end position="295"/>
    </location>
</feature>
<feature type="transmembrane region" description="Helical" evidence="8">
    <location>
        <begin position="301"/>
        <end position="321"/>
    </location>
</feature>
<evidence type="ECO:0000256" key="3">
    <source>
        <dbReference type="ARBA" id="ARBA00022475"/>
    </source>
</evidence>
<feature type="transmembrane region" description="Helical" evidence="8">
    <location>
        <begin position="211"/>
        <end position="231"/>
    </location>
</feature>
<dbReference type="GO" id="GO:0005886">
    <property type="term" value="C:plasma membrane"/>
    <property type="evidence" value="ECO:0007669"/>
    <property type="project" value="UniProtKB-SubCell"/>
</dbReference>
<dbReference type="InterPro" id="IPR051258">
    <property type="entry name" value="Diverse_Substrate_Transporter"/>
</dbReference>
<feature type="domain" description="EamA" evidence="9">
    <location>
        <begin position="182"/>
        <end position="318"/>
    </location>
</feature>
<feature type="transmembrane region" description="Helical" evidence="8">
    <location>
        <begin position="150"/>
        <end position="168"/>
    </location>
</feature>
<dbReference type="InterPro" id="IPR000620">
    <property type="entry name" value="EamA_dom"/>
</dbReference>
<feature type="transmembrane region" description="Helical" evidence="8">
    <location>
        <begin position="243"/>
        <end position="264"/>
    </location>
</feature>
<evidence type="ECO:0000256" key="6">
    <source>
        <dbReference type="ARBA" id="ARBA00023136"/>
    </source>
</evidence>
<feature type="domain" description="EamA" evidence="9">
    <location>
        <begin position="33"/>
        <end position="167"/>
    </location>
</feature>
<keyword evidence="5 8" id="KW-1133">Transmembrane helix</keyword>
<dbReference type="RefSeq" id="WP_044362595.1">
    <property type="nucleotide sequence ID" value="NZ_JRKI01000003.1"/>
</dbReference>
<keyword evidence="6 8" id="KW-0472">Membrane</keyword>
<keyword evidence="3" id="KW-1003">Cell membrane</keyword>
<dbReference type="SUPFAM" id="SSF103481">
    <property type="entry name" value="Multidrug resistance efflux transporter EmrE"/>
    <property type="match status" value="2"/>
</dbReference>
<feature type="transmembrane region" description="Helical" evidence="8">
    <location>
        <begin position="27"/>
        <end position="46"/>
    </location>
</feature>
<feature type="transmembrane region" description="Helical" evidence="8">
    <location>
        <begin position="66"/>
        <end position="84"/>
    </location>
</feature>
<comment type="similarity">
    <text evidence="2">Belongs to the EamA transporter family.</text>
</comment>
<feature type="transmembrane region" description="Helical" evidence="8">
    <location>
        <begin position="96"/>
        <end position="116"/>
    </location>
</feature>
<dbReference type="Pfam" id="PF00892">
    <property type="entry name" value="EamA"/>
    <property type="match status" value="2"/>
</dbReference>
<keyword evidence="11" id="KW-1185">Reference proteome</keyword>
<evidence type="ECO:0000256" key="8">
    <source>
        <dbReference type="SAM" id="Phobius"/>
    </source>
</evidence>
<evidence type="ECO:0000256" key="4">
    <source>
        <dbReference type="ARBA" id="ARBA00022692"/>
    </source>
</evidence>
<proteinExistence type="inferred from homology"/>
<feature type="transmembrane region" description="Helical" evidence="8">
    <location>
        <begin position="122"/>
        <end position="143"/>
    </location>
</feature>
<evidence type="ECO:0000256" key="2">
    <source>
        <dbReference type="ARBA" id="ARBA00007362"/>
    </source>
</evidence>
<dbReference type="PANTHER" id="PTHR42920:SF11">
    <property type="entry name" value="INNER MEMBRANE PROTEIN YTFF"/>
    <property type="match status" value="1"/>
</dbReference>
<dbReference type="InterPro" id="IPR037185">
    <property type="entry name" value="EmrE-like"/>
</dbReference>
<comment type="subcellular location">
    <subcellularLocation>
        <location evidence="1">Cell membrane</location>
        <topology evidence="1">Multi-pass membrane protein</topology>
    </subcellularLocation>
</comment>
<evidence type="ECO:0000256" key="7">
    <source>
        <dbReference type="SAM" id="MobiDB-lite"/>
    </source>
</evidence>
<evidence type="ECO:0000256" key="5">
    <source>
        <dbReference type="ARBA" id="ARBA00022989"/>
    </source>
</evidence>
<dbReference type="PATRIC" id="fig|1240678.4.peg.227"/>
<feature type="region of interest" description="Disordered" evidence="7">
    <location>
        <begin position="1"/>
        <end position="22"/>
    </location>
</feature>
<sequence length="324" mass="34137">MSTLTAESASASAACTPTTDRPRRRSLFPAAAKGMILATVATVIWSGNFVLADGMAHAIRPVQLAFWRWVIAMLAVAPFAIPHIRRDWPAVRRHLGFLSIVALLGVTLFNTLIYTAGQTSPATNMALLAAASPLVIMVGARLLWREKPGAVGWAGAALSLIGIVVLITKGSMAMLLGLSFSAGDLWMVAAMTTFAGYSLMLRRTPRGISGLSLLLSTFVLGTAFLTPAYAWDVTAHGSFPVHTGTVAALLYVGVLSSAVAYFAWNKAIATVGVARAGIVYYLEPAIVAVLAYFTLGDGLNLAQLISMGLIIIGVALSSRAMQRT</sequence>
<protein>
    <recommendedName>
        <fullName evidence="9">EamA domain-containing protein</fullName>
    </recommendedName>
</protein>
<keyword evidence="4 8" id="KW-0812">Transmembrane</keyword>
<dbReference type="PANTHER" id="PTHR42920">
    <property type="entry name" value="OS03G0707200 PROTEIN-RELATED"/>
    <property type="match status" value="1"/>
</dbReference>
<evidence type="ECO:0000313" key="11">
    <source>
        <dbReference type="Proteomes" id="UP000032458"/>
    </source>
</evidence>
<gene>
    <name evidence="10" type="ORF">SNA_01050</name>
</gene>
<accession>A0A0D7CSE2</accession>
<dbReference type="Proteomes" id="UP000032458">
    <property type="component" value="Unassembled WGS sequence"/>
</dbReference>
<comment type="caution">
    <text evidence="10">The sequence shown here is derived from an EMBL/GenBank/DDBJ whole genome shotgun (WGS) entry which is preliminary data.</text>
</comment>
<evidence type="ECO:0000259" key="9">
    <source>
        <dbReference type="Pfam" id="PF00892"/>
    </source>
</evidence>
<dbReference type="AlphaFoldDB" id="A0A0D7CSE2"/>
<reference evidence="10 11" key="1">
    <citation type="submission" date="2014-09" db="EMBL/GenBank/DDBJ databases">
        <title>Draft genome sequence of Streptomyces natalensis ATCC 27448, producer of the antifungal pimaricin.</title>
        <authorList>
            <person name="Mendes M.V."/>
            <person name="Beites T."/>
            <person name="Pires S."/>
            <person name="Santos C.L."/>
            <person name="Moradas-Ferreira P."/>
        </authorList>
    </citation>
    <scope>NUCLEOTIDE SEQUENCE [LARGE SCALE GENOMIC DNA]</scope>
    <source>
        <strain evidence="10 11">ATCC 27448</strain>
    </source>
</reference>
<evidence type="ECO:0000313" key="10">
    <source>
        <dbReference type="EMBL" id="KIZ19174.1"/>
    </source>
</evidence>
<feature type="transmembrane region" description="Helical" evidence="8">
    <location>
        <begin position="174"/>
        <end position="199"/>
    </location>
</feature>